<dbReference type="NCBIfam" id="NF041390">
    <property type="entry name" value="TadE_Rv3655c"/>
    <property type="match status" value="1"/>
</dbReference>
<dbReference type="RefSeq" id="WP_270680819.1">
    <property type="nucleotide sequence ID" value="NZ_JAQFWP010000075.1"/>
</dbReference>
<keyword evidence="2" id="KW-0472">Membrane</keyword>
<name>A0ABT4TU39_9ACTN</name>
<keyword evidence="2" id="KW-0812">Transmembrane</keyword>
<comment type="caution">
    <text evidence="3">The sequence shown here is derived from an EMBL/GenBank/DDBJ whole genome shotgun (WGS) entry which is preliminary data.</text>
</comment>
<keyword evidence="2" id="KW-1133">Transmembrane helix</keyword>
<evidence type="ECO:0000256" key="1">
    <source>
        <dbReference type="SAM" id="MobiDB-lite"/>
    </source>
</evidence>
<dbReference type="InterPro" id="IPR049790">
    <property type="entry name" value="Rv3655c/TadE"/>
</dbReference>
<evidence type="ECO:0000313" key="3">
    <source>
        <dbReference type="EMBL" id="MDA2808218.1"/>
    </source>
</evidence>
<accession>A0ABT4TU39</accession>
<sequence>MRCSPWGEARRNPRPGRAPGGGARSAPTAERGSATAETAVALPALAVVLALAIAAVSAVSTHLACVDAARAGARALARGQSEAVVLQEASRAAPEEARVRARRTGGEARVVVSAPVRIMPGMPAPVRAVATAAAAVEPGAAP</sequence>
<dbReference type="EMBL" id="JAQFWP010000075">
    <property type="protein sequence ID" value="MDA2808218.1"/>
    <property type="molecule type" value="Genomic_DNA"/>
</dbReference>
<keyword evidence="4" id="KW-1185">Reference proteome</keyword>
<gene>
    <name evidence="3" type="ORF">O4U47_27160</name>
</gene>
<organism evidence="3 4">
    <name type="scientific">Nocardiopsis suaedae</name>
    <dbReference type="NCBI Taxonomy" id="3018444"/>
    <lineage>
        <taxon>Bacteria</taxon>
        <taxon>Bacillati</taxon>
        <taxon>Actinomycetota</taxon>
        <taxon>Actinomycetes</taxon>
        <taxon>Streptosporangiales</taxon>
        <taxon>Nocardiopsidaceae</taxon>
        <taxon>Nocardiopsis</taxon>
    </lineage>
</organism>
<feature type="transmembrane region" description="Helical" evidence="2">
    <location>
        <begin position="40"/>
        <end position="66"/>
    </location>
</feature>
<reference evidence="3" key="1">
    <citation type="submission" date="2023-01" db="EMBL/GenBank/DDBJ databases">
        <title>Draft genome sequence of Nocardiopsis sp. LSu2-4 isolated from halophytes.</title>
        <authorList>
            <person name="Duangmal K."/>
            <person name="Chantavorakit T."/>
        </authorList>
    </citation>
    <scope>NUCLEOTIDE SEQUENCE</scope>
    <source>
        <strain evidence="3">LSu2-4</strain>
    </source>
</reference>
<evidence type="ECO:0000313" key="4">
    <source>
        <dbReference type="Proteomes" id="UP001165685"/>
    </source>
</evidence>
<dbReference type="Proteomes" id="UP001165685">
    <property type="component" value="Unassembled WGS sequence"/>
</dbReference>
<evidence type="ECO:0000256" key="2">
    <source>
        <dbReference type="SAM" id="Phobius"/>
    </source>
</evidence>
<proteinExistence type="predicted"/>
<protein>
    <submittedName>
        <fullName evidence="3">TadE family type IV pilus minor pilin</fullName>
    </submittedName>
</protein>
<feature type="region of interest" description="Disordered" evidence="1">
    <location>
        <begin position="1"/>
        <end position="32"/>
    </location>
</feature>